<protein>
    <submittedName>
        <fullName evidence="1">Unplaced genomic scaffold scaffold_1236, whole genome shotgun sequence</fullName>
    </submittedName>
</protein>
<dbReference type="InParanoid" id="A0A0D0CBQ4"/>
<dbReference type="EMBL" id="KN826058">
    <property type="protein sequence ID" value="KIK80272.1"/>
    <property type="molecule type" value="Genomic_DNA"/>
</dbReference>
<dbReference type="Proteomes" id="UP000054538">
    <property type="component" value="Unassembled WGS sequence"/>
</dbReference>
<dbReference type="HOGENOM" id="CLU_2942423_0_0_1"/>
<sequence length="60" mass="6544">MIQAISGQIIVEPEEHLSGWSGASWETQNAVQTAEEGTAVKQLKCCTNAKLSLCSRIKIR</sequence>
<gene>
    <name evidence="1" type="ORF">PAXRUDRAFT_833633</name>
</gene>
<name>A0A0D0CBQ4_9AGAM</name>
<keyword evidence="2" id="KW-1185">Reference proteome</keyword>
<dbReference type="AlphaFoldDB" id="A0A0D0CBQ4"/>
<reference evidence="1 2" key="1">
    <citation type="submission" date="2014-04" db="EMBL/GenBank/DDBJ databases">
        <authorList>
            <consortium name="DOE Joint Genome Institute"/>
            <person name="Kuo A."/>
            <person name="Kohler A."/>
            <person name="Jargeat P."/>
            <person name="Nagy L.G."/>
            <person name="Floudas D."/>
            <person name="Copeland A."/>
            <person name="Barry K.W."/>
            <person name="Cichocki N."/>
            <person name="Veneault-Fourrey C."/>
            <person name="LaButti K."/>
            <person name="Lindquist E.A."/>
            <person name="Lipzen A."/>
            <person name="Lundell T."/>
            <person name="Morin E."/>
            <person name="Murat C."/>
            <person name="Sun H."/>
            <person name="Tunlid A."/>
            <person name="Henrissat B."/>
            <person name="Grigoriev I.V."/>
            <person name="Hibbett D.S."/>
            <person name="Martin F."/>
            <person name="Nordberg H.P."/>
            <person name="Cantor M.N."/>
            <person name="Hua S.X."/>
        </authorList>
    </citation>
    <scope>NUCLEOTIDE SEQUENCE [LARGE SCALE GENOMIC DNA]</scope>
    <source>
        <strain evidence="1 2">Ve08.2h10</strain>
    </source>
</reference>
<proteinExistence type="predicted"/>
<reference evidence="2" key="2">
    <citation type="submission" date="2015-01" db="EMBL/GenBank/DDBJ databases">
        <title>Evolutionary Origins and Diversification of the Mycorrhizal Mutualists.</title>
        <authorList>
            <consortium name="DOE Joint Genome Institute"/>
            <consortium name="Mycorrhizal Genomics Consortium"/>
            <person name="Kohler A."/>
            <person name="Kuo A."/>
            <person name="Nagy L.G."/>
            <person name="Floudas D."/>
            <person name="Copeland A."/>
            <person name="Barry K.W."/>
            <person name="Cichocki N."/>
            <person name="Veneault-Fourrey C."/>
            <person name="LaButti K."/>
            <person name="Lindquist E.A."/>
            <person name="Lipzen A."/>
            <person name="Lundell T."/>
            <person name="Morin E."/>
            <person name="Murat C."/>
            <person name="Riley R."/>
            <person name="Ohm R."/>
            <person name="Sun H."/>
            <person name="Tunlid A."/>
            <person name="Henrissat B."/>
            <person name="Grigoriev I.V."/>
            <person name="Hibbett D.S."/>
            <person name="Martin F."/>
        </authorList>
    </citation>
    <scope>NUCLEOTIDE SEQUENCE [LARGE SCALE GENOMIC DNA]</scope>
    <source>
        <strain evidence="2">Ve08.2h10</strain>
    </source>
</reference>
<accession>A0A0D0CBQ4</accession>
<evidence type="ECO:0000313" key="1">
    <source>
        <dbReference type="EMBL" id="KIK80272.1"/>
    </source>
</evidence>
<evidence type="ECO:0000313" key="2">
    <source>
        <dbReference type="Proteomes" id="UP000054538"/>
    </source>
</evidence>
<organism evidence="1 2">
    <name type="scientific">Paxillus rubicundulus Ve08.2h10</name>
    <dbReference type="NCBI Taxonomy" id="930991"/>
    <lineage>
        <taxon>Eukaryota</taxon>
        <taxon>Fungi</taxon>
        <taxon>Dikarya</taxon>
        <taxon>Basidiomycota</taxon>
        <taxon>Agaricomycotina</taxon>
        <taxon>Agaricomycetes</taxon>
        <taxon>Agaricomycetidae</taxon>
        <taxon>Boletales</taxon>
        <taxon>Paxilineae</taxon>
        <taxon>Paxillaceae</taxon>
        <taxon>Paxillus</taxon>
    </lineage>
</organism>